<proteinExistence type="inferred from homology"/>
<keyword evidence="8 15" id="KW-1133">Transmembrane helix</keyword>
<dbReference type="PANTHER" id="PTHR43840">
    <property type="entry name" value="MITOCHONDRIAL METAL TRANSPORTER 1-RELATED"/>
    <property type="match status" value="1"/>
</dbReference>
<dbReference type="SUPFAM" id="SSF160240">
    <property type="entry name" value="Cation efflux protein cytoplasmic domain-like"/>
    <property type="match status" value="1"/>
</dbReference>
<feature type="transmembrane region" description="Helical" evidence="15">
    <location>
        <begin position="116"/>
        <end position="142"/>
    </location>
</feature>
<keyword evidence="9 15" id="KW-0472">Membrane</keyword>
<evidence type="ECO:0000259" key="17">
    <source>
        <dbReference type="Pfam" id="PF16916"/>
    </source>
</evidence>
<evidence type="ECO:0000256" key="14">
    <source>
        <dbReference type="ARBA" id="ARBA00072262"/>
    </source>
</evidence>
<dbReference type="InterPro" id="IPR058533">
    <property type="entry name" value="Cation_efflux_TM"/>
</dbReference>
<accession>A0A2N5Y6K1</accession>
<dbReference type="InterPro" id="IPR027469">
    <property type="entry name" value="Cation_efflux_TMD_sf"/>
</dbReference>
<name>A0A2N5Y6K1_9GAMM</name>
<dbReference type="Gene3D" id="3.30.70.1350">
    <property type="entry name" value="Cation efflux protein, cytoplasmic domain"/>
    <property type="match status" value="1"/>
</dbReference>
<dbReference type="InterPro" id="IPR002524">
    <property type="entry name" value="Cation_efflux"/>
</dbReference>
<dbReference type="GO" id="GO:0015086">
    <property type="term" value="F:cadmium ion transmembrane transporter activity"/>
    <property type="evidence" value="ECO:0007669"/>
    <property type="project" value="TreeGrafter"/>
</dbReference>
<evidence type="ECO:0000256" key="5">
    <source>
        <dbReference type="ARBA" id="ARBA00022496"/>
    </source>
</evidence>
<protein>
    <recommendedName>
        <fullName evidence="14">Cation-efflux pump FieF</fullName>
    </recommendedName>
</protein>
<feature type="transmembrane region" description="Helical" evidence="15">
    <location>
        <begin position="86"/>
        <end position="104"/>
    </location>
</feature>
<evidence type="ECO:0000256" key="2">
    <source>
        <dbReference type="ARBA" id="ARBA00010212"/>
    </source>
</evidence>
<comment type="subcellular location">
    <subcellularLocation>
        <location evidence="1">Cell membrane</location>
        <topology evidence="1">Multi-pass membrane protein</topology>
    </subcellularLocation>
</comment>
<evidence type="ECO:0000256" key="12">
    <source>
        <dbReference type="ARBA" id="ARBA00050984"/>
    </source>
</evidence>
<reference evidence="19" key="1">
    <citation type="submission" date="2017-11" db="EMBL/GenBank/DDBJ databases">
        <title>The draft genome sequence of Chromatocurvus sp. F02.</title>
        <authorList>
            <person name="Du Z.-J."/>
            <person name="Chang Y.-Q."/>
        </authorList>
    </citation>
    <scope>NUCLEOTIDE SEQUENCE [LARGE SCALE GENOMIC DNA]</scope>
    <source>
        <strain evidence="19">F02</strain>
    </source>
</reference>
<sequence length="304" mass="32995">MNNPISQAEGARLLKLATNASIAVALLLIAAKGMAYWQTSSMSILASLVDSLMDSGASLFNLIAVRYALVPADRQHRFGHGKAESIAALAQSTLIIGSGLYLVVEAGRRLMNPEPLTAFGMGVAVMVFTVVVTIGLVALQSYVIRRTGSAAIRADSLHYRTDVLTNSGVIVALILAQFGWPGMDPLFAIATAIYILYSARAIMRDAFNELLDRELPEEQRALIQKIAEDHPDVKGVHDLRTRSSGRVEFIELHLELDGNMSLLRSHSISDEVEDAIIKKIPAADVVIHQDPAGIDEVQQDEQLE</sequence>
<keyword evidence="7" id="KW-0406">Ion transport</keyword>
<evidence type="ECO:0000256" key="1">
    <source>
        <dbReference type="ARBA" id="ARBA00004651"/>
    </source>
</evidence>
<dbReference type="Pfam" id="PF16916">
    <property type="entry name" value="ZT_dimer"/>
    <property type="match status" value="1"/>
</dbReference>
<dbReference type="GO" id="GO:0005886">
    <property type="term" value="C:plasma membrane"/>
    <property type="evidence" value="ECO:0007669"/>
    <property type="project" value="UniProtKB-SubCell"/>
</dbReference>
<dbReference type="FunFam" id="3.30.70.1350:FF:000002">
    <property type="entry name" value="Ferrous-iron efflux pump FieF"/>
    <property type="match status" value="1"/>
</dbReference>
<dbReference type="NCBIfam" id="TIGR01297">
    <property type="entry name" value="CDF"/>
    <property type="match status" value="1"/>
</dbReference>
<comment type="catalytic activity">
    <reaction evidence="11">
        <text>Zn(2+)(in) + H(+)(out) = Zn(2+)(out) + H(+)(in)</text>
        <dbReference type="Rhea" id="RHEA:28839"/>
        <dbReference type="ChEBI" id="CHEBI:15378"/>
        <dbReference type="ChEBI" id="CHEBI:29105"/>
    </reaction>
</comment>
<dbReference type="Pfam" id="PF01545">
    <property type="entry name" value="Cation_efflux"/>
    <property type="match status" value="1"/>
</dbReference>
<dbReference type="RefSeq" id="WP_101519638.1">
    <property type="nucleotide sequence ID" value="NZ_PKLZ01000001.1"/>
</dbReference>
<evidence type="ECO:0000259" key="16">
    <source>
        <dbReference type="Pfam" id="PF01545"/>
    </source>
</evidence>
<evidence type="ECO:0000256" key="4">
    <source>
        <dbReference type="ARBA" id="ARBA00022475"/>
    </source>
</evidence>
<evidence type="ECO:0000313" key="19">
    <source>
        <dbReference type="Proteomes" id="UP000234845"/>
    </source>
</evidence>
<evidence type="ECO:0000256" key="15">
    <source>
        <dbReference type="SAM" id="Phobius"/>
    </source>
</evidence>
<dbReference type="InterPro" id="IPR036837">
    <property type="entry name" value="Cation_efflux_CTD_sf"/>
</dbReference>
<keyword evidence="3" id="KW-0813">Transport</keyword>
<dbReference type="Gene3D" id="1.20.1510.10">
    <property type="entry name" value="Cation efflux protein transmembrane domain"/>
    <property type="match status" value="1"/>
</dbReference>
<evidence type="ECO:0000256" key="6">
    <source>
        <dbReference type="ARBA" id="ARBA00022692"/>
    </source>
</evidence>
<keyword evidence="5" id="KW-0410">Iron transport</keyword>
<feature type="transmembrane region" description="Helical" evidence="15">
    <location>
        <begin position="163"/>
        <end position="180"/>
    </location>
</feature>
<keyword evidence="7" id="KW-0862">Zinc</keyword>
<keyword evidence="6 15" id="KW-0812">Transmembrane</keyword>
<dbReference type="Proteomes" id="UP000234845">
    <property type="component" value="Unassembled WGS sequence"/>
</dbReference>
<feature type="domain" description="Cation efflux protein cytoplasmic" evidence="17">
    <location>
        <begin position="215"/>
        <end position="291"/>
    </location>
</feature>
<evidence type="ECO:0000313" key="18">
    <source>
        <dbReference type="EMBL" id="PLW84001.1"/>
    </source>
</evidence>
<evidence type="ECO:0000256" key="11">
    <source>
        <dbReference type="ARBA" id="ARBA00047695"/>
    </source>
</evidence>
<gene>
    <name evidence="18" type="primary">fieF</name>
    <name evidence="18" type="synonym">yiiP</name>
    <name evidence="18" type="ORF">CWI75_01210</name>
</gene>
<dbReference type="InterPro" id="IPR050291">
    <property type="entry name" value="CDF_Transporter"/>
</dbReference>
<keyword evidence="4" id="KW-1003">Cell membrane</keyword>
<dbReference type="InterPro" id="IPR027470">
    <property type="entry name" value="Cation_efflux_CTD"/>
</dbReference>
<comment type="subunit">
    <text evidence="13">Homodimer. The subunits are held together in a parallel orientation through zinc binding at the interface of the cytoplasmic domains.</text>
</comment>
<comment type="catalytic activity">
    <reaction evidence="12">
        <text>Cd(2+)(in) + H(+)(out) = Cd(2+)(out) + H(+)(in)</text>
        <dbReference type="Rhea" id="RHEA:28739"/>
        <dbReference type="ChEBI" id="CHEBI:15378"/>
        <dbReference type="ChEBI" id="CHEBI:48775"/>
    </reaction>
</comment>
<organism evidence="18 19">
    <name type="scientific">Kineobactrum sediminis</name>
    <dbReference type="NCBI Taxonomy" id="1905677"/>
    <lineage>
        <taxon>Bacteria</taxon>
        <taxon>Pseudomonadati</taxon>
        <taxon>Pseudomonadota</taxon>
        <taxon>Gammaproteobacteria</taxon>
        <taxon>Cellvibrionales</taxon>
        <taxon>Halieaceae</taxon>
        <taxon>Kineobactrum</taxon>
    </lineage>
</organism>
<dbReference type="PANTHER" id="PTHR43840:SF41">
    <property type="entry name" value="CATION-EFFLUX PUMP FIEF"/>
    <property type="match status" value="1"/>
</dbReference>
<evidence type="ECO:0000256" key="7">
    <source>
        <dbReference type="ARBA" id="ARBA00022906"/>
    </source>
</evidence>
<evidence type="ECO:0000256" key="8">
    <source>
        <dbReference type="ARBA" id="ARBA00022989"/>
    </source>
</evidence>
<dbReference type="OrthoDB" id="9806522at2"/>
<dbReference type="FunFam" id="1.20.1510.10:FF:000001">
    <property type="entry name" value="Ferrous-iron efflux pump FieF"/>
    <property type="match status" value="1"/>
</dbReference>
<dbReference type="GO" id="GO:0015093">
    <property type="term" value="F:ferrous iron transmembrane transporter activity"/>
    <property type="evidence" value="ECO:0007669"/>
    <property type="project" value="TreeGrafter"/>
</dbReference>
<keyword evidence="19" id="KW-1185">Reference proteome</keyword>
<keyword evidence="5" id="KW-0408">Iron</keyword>
<evidence type="ECO:0000256" key="10">
    <source>
        <dbReference type="ARBA" id="ARBA00035584"/>
    </source>
</evidence>
<comment type="similarity">
    <text evidence="2">Belongs to the cation diffusion facilitator (CDF) transporter (TC 2.A.4) family. FieF subfamily.</text>
</comment>
<evidence type="ECO:0000256" key="9">
    <source>
        <dbReference type="ARBA" id="ARBA00023136"/>
    </source>
</evidence>
<evidence type="ECO:0000256" key="3">
    <source>
        <dbReference type="ARBA" id="ARBA00022448"/>
    </source>
</evidence>
<comment type="caution">
    <text evidence="18">The sequence shown here is derived from an EMBL/GenBank/DDBJ whole genome shotgun (WGS) entry which is preliminary data.</text>
</comment>
<dbReference type="SUPFAM" id="SSF161111">
    <property type="entry name" value="Cation efflux protein transmembrane domain-like"/>
    <property type="match status" value="1"/>
</dbReference>
<feature type="domain" description="Cation efflux protein transmembrane" evidence="16">
    <location>
        <begin position="20"/>
        <end position="211"/>
    </location>
</feature>
<dbReference type="GO" id="GO:0015341">
    <property type="term" value="F:zinc efflux antiporter activity"/>
    <property type="evidence" value="ECO:0007669"/>
    <property type="project" value="TreeGrafter"/>
</dbReference>
<dbReference type="GO" id="GO:0006882">
    <property type="term" value="P:intracellular zinc ion homeostasis"/>
    <property type="evidence" value="ECO:0007669"/>
    <property type="project" value="TreeGrafter"/>
</dbReference>
<keyword evidence="7" id="KW-0864">Zinc transport</keyword>
<comment type="catalytic activity">
    <reaction evidence="10">
        <text>Fe(2+)(in) + H(+)(out) = Fe(2+)(out) + H(+)(in)</text>
        <dbReference type="Rhea" id="RHEA:29439"/>
        <dbReference type="ChEBI" id="CHEBI:15378"/>
        <dbReference type="ChEBI" id="CHEBI:29033"/>
    </reaction>
</comment>
<dbReference type="AlphaFoldDB" id="A0A2N5Y6K1"/>
<feature type="transmembrane region" description="Helical" evidence="15">
    <location>
        <begin position="186"/>
        <end position="203"/>
    </location>
</feature>
<evidence type="ECO:0000256" key="13">
    <source>
        <dbReference type="ARBA" id="ARBA00062926"/>
    </source>
</evidence>
<feature type="transmembrane region" description="Helical" evidence="15">
    <location>
        <begin position="12"/>
        <end position="31"/>
    </location>
</feature>
<dbReference type="EMBL" id="PKLZ01000001">
    <property type="protein sequence ID" value="PLW84001.1"/>
    <property type="molecule type" value="Genomic_DNA"/>
</dbReference>